<evidence type="ECO:0000313" key="1">
    <source>
        <dbReference type="EMBL" id="OBZ73740.1"/>
    </source>
</evidence>
<proteinExistence type="predicted"/>
<name>A0A1C7MA04_GRIFR</name>
<reference evidence="1 2" key="1">
    <citation type="submission" date="2016-03" db="EMBL/GenBank/DDBJ databases">
        <title>Whole genome sequencing of Grifola frondosa 9006-11.</title>
        <authorList>
            <person name="Min B."/>
            <person name="Park H."/>
            <person name="Kim J.-G."/>
            <person name="Cho H."/>
            <person name="Oh Y.-L."/>
            <person name="Kong W.-S."/>
            <person name="Choi I.-G."/>
        </authorList>
    </citation>
    <scope>NUCLEOTIDE SEQUENCE [LARGE SCALE GENOMIC DNA]</scope>
    <source>
        <strain evidence="1 2">9006-11</strain>
    </source>
</reference>
<organism evidence="1 2">
    <name type="scientific">Grifola frondosa</name>
    <name type="common">Maitake</name>
    <name type="synonym">Polyporus frondosus</name>
    <dbReference type="NCBI Taxonomy" id="5627"/>
    <lineage>
        <taxon>Eukaryota</taxon>
        <taxon>Fungi</taxon>
        <taxon>Dikarya</taxon>
        <taxon>Basidiomycota</taxon>
        <taxon>Agaricomycotina</taxon>
        <taxon>Agaricomycetes</taxon>
        <taxon>Polyporales</taxon>
        <taxon>Grifolaceae</taxon>
        <taxon>Grifola</taxon>
    </lineage>
</organism>
<evidence type="ECO:0000313" key="2">
    <source>
        <dbReference type="Proteomes" id="UP000092993"/>
    </source>
</evidence>
<dbReference type="Proteomes" id="UP000092993">
    <property type="component" value="Unassembled WGS sequence"/>
</dbReference>
<sequence length="233" mass="26359">MSQSYGMEIVIVLKGWTEVAEGDKIPFGQVPLLTLEVQCASTPPQDSASTLCQNLPLADVKVVDMSVSAFVASPDWLSAFDKMHNVTVMEVRGELLRGLPEALCAVLPSDGHSSPRMVLPSLRVLKLDSARLTEGDGIDSSDSLLHSLSDCFMLRFEYGMEIEELYLTDCTNTCEDDVEFLEEVVVDVFWDGYEFYEQDEEEEEENYSDEDYYDDYDVNIYDLFDTDYDVFGY</sequence>
<keyword evidence="2" id="KW-1185">Reference proteome</keyword>
<comment type="caution">
    <text evidence="1">The sequence shown here is derived from an EMBL/GenBank/DDBJ whole genome shotgun (WGS) entry which is preliminary data.</text>
</comment>
<accession>A0A1C7MA04</accession>
<evidence type="ECO:0008006" key="3">
    <source>
        <dbReference type="Google" id="ProtNLM"/>
    </source>
</evidence>
<dbReference type="EMBL" id="LUGG01000006">
    <property type="protein sequence ID" value="OBZ73740.1"/>
    <property type="molecule type" value="Genomic_DNA"/>
</dbReference>
<protein>
    <recommendedName>
        <fullName evidence="3">F-box domain-containing protein</fullName>
    </recommendedName>
</protein>
<dbReference type="STRING" id="5627.A0A1C7MA04"/>
<dbReference type="OMA" id="CTNTCED"/>
<dbReference type="AlphaFoldDB" id="A0A1C7MA04"/>
<gene>
    <name evidence="1" type="ORF">A0H81_06124</name>
</gene>